<keyword evidence="12 19" id="KW-1133">Transmembrane helix</keyword>
<dbReference type="InterPro" id="IPR003805">
    <property type="entry name" value="CobS"/>
</dbReference>
<dbReference type="EC" id="2.7.8.26" evidence="5"/>
<evidence type="ECO:0000256" key="4">
    <source>
        <dbReference type="ARBA" id="ARBA00010561"/>
    </source>
</evidence>
<feature type="transmembrane region" description="Helical" evidence="19">
    <location>
        <begin position="182"/>
        <end position="200"/>
    </location>
</feature>
<evidence type="ECO:0000256" key="2">
    <source>
        <dbReference type="ARBA" id="ARBA00004651"/>
    </source>
</evidence>
<keyword evidence="13 19" id="KW-0472">Membrane</keyword>
<comment type="similarity">
    <text evidence="4">Belongs to the CobS family.</text>
</comment>
<evidence type="ECO:0000313" key="20">
    <source>
        <dbReference type="EMBL" id="SVC33454.1"/>
    </source>
</evidence>
<dbReference type="PANTHER" id="PTHR34148:SF1">
    <property type="entry name" value="ADENOSYLCOBINAMIDE-GDP RIBAZOLETRANSFERASE"/>
    <property type="match status" value="1"/>
</dbReference>
<evidence type="ECO:0000256" key="12">
    <source>
        <dbReference type="ARBA" id="ARBA00022989"/>
    </source>
</evidence>
<evidence type="ECO:0000256" key="16">
    <source>
        <dbReference type="ARBA" id="ARBA00032853"/>
    </source>
</evidence>
<protein>
    <recommendedName>
        <fullName evidence="6">Adenosylcobinamide-GDP ribazoletransferase</fullName>
        <ecNumber evidence="5">2.7.8.26</ecNumber>
    </recommendedName>
    <alternativeName>
        <fullName evidence="16">Cobalamin synthase</fullName>
    </alternativeName>
    <alternativeName>
        <fullName evidence="15">Cobalamin-5'-phosphate synthase</fullName>
    </alternativeName>
</protein>
<feature type="transmembrane region" description="Helical" evidence="19">
    <location>
        <begin position="88"/>
        <end position="108"/>
    </location>
</feature>
<feature type="transmembrane region" description="Helical" evidence="19">
    <location>
        <begin position="53"/>
        <end position="76"/>
    </location>
</feature>
<reference evidence="20" key="1">
    <citation type="submission" date="2018-05" db="EMBL/GenBank/DDBJ databases">
        <authorList>
            <person name="Lanie J.A."/>
            <person name="Ng W.-L."/>
            <person name="Kazmierczak K.M."/>
            <person name="Andrzejewski T.M."/>
            <person name="Davidsen T.M."/>
            <person name="Wayne K.J."/>
            <person name="Tettelin H."/>
            <person name="Glass J.I."/>
            <person name="Rusch D."/>
            <person name="Podicherti R."/>
            <person name="Tsui H.-C.T."/>
            <person name="Winkler M.E."/>
        </authorList>
    </citation>
    <scope>NUCLEOTIDE SEQUENCE</scope>
</reference>
<name>A0A382L980_9ZZZZ</name>
<dbReference type="AlphaFoldDB" id="A0A382L980"/>
<keyword evidence="10 19" id="KW-0812">Transmembrane</keyword>
<dbReference type="Pfam" id="PF02654">
    <property type="entry name" value="CobS"/>
    <property type="match status" value="1"/>
</dbReference>
<evidence type="ECO:0000256" key="9">
    <source>
        <dbReference type="ARBA" id="ARBA00022679"/>
    </source>
</evidence>
<dbReference type="HAMAP" id="MF_00719">
    <property type="entry name" value="CobS"/>
    <property type="match status" value="1"/>
</dbReference>
<evidence type="ECO:0000256" key="19">
    <source>
        <dbReference type="SAM" id="Phobius"/>
    </source>
</evidence>
<evidence type="ECO:0000256" key="7">
    <source>
        <dbReference type="ARBA" id="ARBA00022475"/>
    </source>
</evidence>
<sequence>ELFPVQLTAALLLVVLVVATRALHLDGFMDVCDGLFGGYTKERRLEIMKDTNVGAFAVAGAASLLILKYGALLSLLTIALEAKGWWPLLLFPVLSRWSMVVALGAFPYVRGEGLGSPFHQGGAKIPTIIAALTAGLLSILVGGFGGLGIFVGASVLAWLGGKVMVNLLGGLTGDSYGAINEVIEAGAIIAAVALLPYGWIEPLSILVGEL</sequence>
<dbReference type="GO" id="GO:0009236">
    <property type="term" value="P:cobalamin biosynthetic process"/>
    <property type="evidence" value="ECO:0007669"/>
    <property type="project" value="UniProtKB-UniPathway"/>
</dbReference>
<dbReference type="GO" id="GO:0051073">
    <property type="term" value="F:adenosylcobinamide-GDP ribazoletransferase activity"/>
    <property type="evidence" value="ECO:0007669"/>
    <property type="project" value="UniProtKB-EC"/>
</dbReference>
<comment type="catalytic activity">
    <reaction evidence="17">
        <text>alpha-ribazole + adenosylcob(III)inamide-GDP = adenosylcob(III)alamin + GMP + H(+)</text>
        <dbReference type="Rhea" id="RHEA:16049"/>
        <dbReference type="ChEBI" id="CHEBI:10329"/>
        <dbReference type="ChEBI" id="CHEBI:15378"/>
        <dbReference type="ChEBI" id="CHEBI:18408"/>
        <dbReference type="ChEBI" id="CHEBI:58115"/>
        <dbReference type="ChEBI" id="CHEBI:60487"/>
        <dbReference type="EC" id="2.7.8.26"/>
    </reaction>
</comment>
<comment type="catalytic activity">
    <reaction evidence="18">
        <text>alpha-ribazole 5'-phosphate + adenosylcob(III)inamide-GDP = adenosylcob(III)alamin 5'-phosphate + GMP + H(+)</text>
        <dbReference type="Rhea" id="RHEA:23560"/>
        <dbReference type="ChEBI" id="CHEBI:15378"/>
        <dbReference type="ChEBI" id="CHEBI:57918"/>
        <dbReference type="ChEBI" id="CHEBI:58115"/>
        <dbReference type="ChEBI" id="CHEBI:60487"/>
        <dbReference type="ChEBI" id="CHEBI:60493"/>
        <dbReference type="EC" id="2.7.8.26"/>
    </reaction>
</comment>
<keyword evidence="9" id="KW-0808">Transferase</keyword>
<gene>
    <name evidence="20" type="ORF">METZ01_LOCUS286308</name>
</gene>
<evidence type="ECO:0000256" key="6">
    <source>
        <dbReference type="ARBA" id="ARBA00015850"/>
    </source>
</evidence>
<dbReference type="GO" id="GO:0008818">
    <property type="term" value="F:cobalamin 5'-phosphate synthase activity"/>
    <property type="evidence" value="ECO:0007669"/>
    <property type="project" value="InterPro"/>
</dbReference>
<comment type="cofactor">
    <cofactor evidence="1">
        <name>Mg(2+)</name>
        <dbReference type="ChEBI" id="CHEBI:18420"/>
    </cofactor>
</comment>
<organism evidence="20">
    <name type="scientific">marine metagenome</name>
    <dbReference type="NCBI Taxonomy" id="408172"/>
    <lineage>
        <taxon>unclassified sequences</taxon>
        <taxon>metagenomes</taxon>
        <taxon>ecological metagenomes</taxon>
    </lineage>
</organism>
<proteinExistence type="inferred from homology"/>
<dbReference type="PANTHER" id="PTHR34148">
    <property type="entry name" value="ADENOSYLCOBINAMIDE-GDP RIBAZOLETRANSFERASE"/>
    <property type="match status" value="1"/>
</dbReference>
<evidence type="ECO:0000256" key="13">
    <source>
        <dbReference type="ARBA" id="ARBA00023136"/>
    </source>
</evidence>
<evidence type="ECO:0000256" key="8">
    <source>
        <dbReference type="ARBA" id="ARBA00022573"/>
    </source>
</evidence>
<dbReference type="GO" id="GO:0005886">
    <property type="term" value="C:plasma membrane"/>
    <property type="evidence" value="ECO:0007669"/>
    <property type="project" value="UniProtKB-SubCell"/>
</dbReference>
<evidence type="ECO:0000256" key="17">
    <source>
        <dbReference type="ARBA" id="ARBA00048623"/>
    </source>
</evidence>
<evidence type="ECO:0000256" key="15">
    <source>
        <dbReference type="ARBA" id="ARBA00032605"/>
    </source>
</evidence>
<evidence type="ECO:0000256" key="11">
    <source>
        <dbReference type="ARBA" id="ARBA00022842"/>
    </source>
</evidence>
<comment type="pathway">
    <text evidence="3">Cofactor biosynthesis; adenosylcobalamin biosynthesis; adenosylcobalamin from cob(II)yrinate a,c-diamide: step 7/7.</text>
</comment>
<accession>A0A382L980</accession>
<evidence type="ECO:0000256" key="3">
    <source>
        <dbReference type="ARBA" id="ARBA00004663"/>
    </source>
</evidence>
<comment type="subcellular location">
    <subcellularLocation>
        <location evidence="2">Cell membrane</location>
        <topology evidence="2">Multi-pass membrane protein</topology>
    </subcellularLocation>
</comment>
<evidence type="ECO:0000256" key="14">
    <source>
        <dbReference type="ARBA" id="ARBA00025228"/>
    </source>
</evidence>
<keyword evidence="8" id="KW-0169">Cobalamin biosynthesis</keyword>
<comment type="function">
    <text evidence="14">Joins adenosylcobinamide-GDP and alpha-ribazole to generate adenosylcobalamin (Ado-cobalamin). Also synthesizes adenosylcobalamin 5'-phosphate from adenosylcobinamide-GDP and alpha-ribazole 5'-phosphate.</text>
</comment>
<feature type="transmembrane region" description="Helical" evidence="19">
    <location>
        <begin position="128"/>
        <end position="161"/>
    </location>
</feature>
<feature type="non-terminal residue" evidence="20">
    <location>
        <position position="1"/>
    </location>
</feature>
<evidence type="ECO:0000256" key="18">
    <source>
        <dbReference type="ARBA" id="ARBA00049504"/>
    </source>
</evidence>
<dbReference type="UniPathway" id="UPA00148">
    <property type="reaction ID" value="UER00238"/>
</dbReference>
<dbReference type="EMBL" id="UINC01085675">
    <property type="protein sequence ID" value="SVC33454.1"/>
    <property type="molecule type" value="Genomic_DNA"/>
</dbReference>
<evidence type="ECO:0000256" key="1">
    <source>
        <dbReference type="ARBA" id="ARBA00001946"/>
    </source>
</evidence>
<evidence type="ECO:0000256" key="10">
    <source>
        <dbReference type="ARBA" id="ARBA00022692"/>
    </source>
</evidence>
<keyword evidence="11" id="KW-0460">Magnesium</keyword>
<keyword evidence="7" id="KW-1003">Cell membrane</keyword>
<evidence type="ECO:0000256" key="5">
    <source>
        <dbReference type="ARBA" id="ARBA00013200"/>
    </source>
</evidence>